<evidence type="ECO:0000313" key="2">
    <source>
        <dbReference type="EMBL" id="TJZ44538.1"/>
    </source>
</evidence>
<keyword evidence="3" id="KW-1185">Reference proteome</keyword>
<dbReference type="InterPro" id="IPR040701">
    <property type="entry name" value="Bact_RF_family2"/>
</dbReference>
<gene>
    <name evidence="2" type="ORF">FCH28_29820</name>
</gene>
<reference evidence="2 3" key="1">
    <citation type="submission" date="2019-04" db="EMBL/GenBank/DDBJ databases">
        <title>Streptomyces piniterrae sp. nov., a heliquinomycin-producing actinomycete isolated from rhizosphere soil of Pinus yunnanensis.</title>
        <authorList>
            <person name="Zhuang X."/>
            <person name="Zhao J."/>
        </authorList>
    </citation>
    <scope>NUCLEOTIDE SEQUENCE [LARGE SCALE GENOMIC DNA]</scope>
    <source>
        <strain evidence="3">jys28</strain>
    </source>
</reference>
<dbReference type="AlphaFoldDB" id="A0A4V5MI95"/>
<dbReference type="EMBL" id="SUMB01000012">
    <property type="protein sequence ID" value="TJZ44538.1"/>
    <property type="molecule type" value="Genomic_DNA"/>
</dbReference>
<dbReference type="Pfam" id="PF18844">
    <property type="entry name" value="baeRF_family2"/>
    <property type="match status" value="1"/>
</dbReference>
<name>A0A4V5MI95_9ACTN</name>
<evidence type="ECO:0000313" key="3">
    <source>
        <dbReference type="Proteomes" id="UP000308697"/>
    </source>
</evidence>
<dbReference type="InterPro" id="IPR042226">
    <property type="entry name" value="eFR1_2_sf"/>
</dbReference>
<sequence length="368" mass="39965">MISSTKIDTDVLREFHRTPGPVDSVYFNLETLPQQEENATLRWHKLTDRLARQGADAASLTALTDRVLPALPGSGALAAFAVRGDVPLVVEMPDFHHEDMAVHGPLPHLLPLLEWQQEHPAHVLAIVDRIGADLEVYPTGATKATARRTVTGPDDEIRGNGAQLRFQHRAEDSWDHNAAEVADAIGETLSQHSARLLLLAGDVRARQFLMKHLPEWVRREVTIRSVSGSRSHDGAVQERMAQVEAETRRAGQEETAALLRLLAEERSPGGRAVEGVHATLDALARGRLRTLAVTDDPQDRRTAWSGPAPTDVSDRRGVLQPNGGAVVRGRLADVAVRAALLTGAEVRALPTDTPHAPKQGIGGVCRFA</sequence>
<evidence type="ECO:0000256" key="1">
    <source>
        <dbReference type="SAM" id="MobiDB-lite"/>
    </source>
</evidence>
<dbReference type="RefSeq" id="WP_136743297.1">
    <property type="nucleotide sequence ID" value="NZ_SUMB01000012.1"/>
</dbReference>
<dbReference type="Gene3D" id="3.30.420.60">
    <property type="entry name" value="eRF1 domain 2"/>
    <property type="match status" value="1"/>
</dbReference>
<evidence type="ECO:0008006" key="4">
    <source>
        <dbReference type="Google" id="ProtNLM"/>
    </source>
</evidence>
<dbReference type="OrthoDB" id="5179393at2"/>
<organism evidence="2 3">
    <name type="scientific">Streptomyces piniterrae</name>
    <dbReference type="NCBI Taxonomy" id="2571125"/>
    <lineage>
        <taxon>Bacteria</taxon>
        <taxon>Bacillati</taxon>
        <taxon>Actinomycetota</taxon>
        <taxon>Actinomycetes</taxon>
        <taxon>Kitasatosporales</taxon>
        <taxon>Streptomycetaceae</taxon>
        <taxon>Streptomyces</taxon>
    </lineage>
</organism>
<comment type="caution">
    <text evidence="2">The sequence shown here is derived from an EMBL/GenBank/DDBJ whole genome shotgun (WGS) entry which is preliminary data.</text>
</comment>
<feature type="region of interest" description="Disordered" evidence="1">
    <location>
        <begin position="295"/>
        <end position="318"/>
    </location>
</feature>
<accession>A0A4V5MI95</accession>
<dbReference type="Proteomes" id="UP000308697">
    <property type="component" value="Unassembled WGS sequence"/>
</dbReference>
<proteinExistence type="predicted"/>
<protein>
    <recommendedName>
        <fullName evidence="4">Peptide chain release factor 1</fullName>
    </recommendedName>
</protein>
<dbReference type="SUPFAM" id="SSF53137">
    <property type="entry name" value="Translational machinery components"/>
    <property type="match status" value="1"/>
</dbReference>